<keyword evidence="7" id="KW-0067">ATP-binding</keyword>
<dbReference type="SUPFAM" id="SSF47384">
    <property type="entry name" value="Homodimeric domain of signal transducing histidine kinase"/>
    <property type="match status" value="1"/>
</dbReference>
<dbReference type="Proteomes" id="UP000440978">
    <property type="component" value="Unassembled WGS sequence"/>
</dbReference>
<dbReference type="GO" id="GO:0000155">
    <property type="term" value="F:phosphorelay sensor kinase activity"/>
    <property type="evidence" value="ECO:0007669"/>
    <property type="project" value="InterPro"/>
</dbReference>
<dbReference type="SMART" id="SM00388">
    <property type="entry name" value="HisKA"/>
    <property type="match status" value="1"/>
</dbReference>
<dbReference type="PANTHER" id="PTHR43065">
    <property type="entry name" value="SENSOR HISTIDINE KINASE"/>
    <property type="match status" value="1"/>
</dbReference>
<dbReference type="PANTHER" id="PTHR43065:SF10">
    <property type="entry name" value="PEROXIDE STRESS-ACTIVATED HISTIDINE KINASE MAK3"/>
    <property type="match status" value="1"/>
</dbReference>
<evidence type="ECO:0000256" key="6">
    <source>
        <dbReference type="ARBA" id="ARBA00022777"/>
    </source>
</evidence>
<dbReference type="EC" id="2.7.13.3" evidence="2"/>
<keyword evidence="8" id="KW-0902">Two-component regulatory system</keyword>
<accession>A0A6N8CUV8</accession>
<dbReference type="InterPro" id="IPR004358">
    <property type="entry name" value="Sig_transdc_His_kin-like_C"/>
</dbReference>
<evidence type="ECO:0000256" key="4">
    <source>
        <dbReference type="ARBA" id="ARBA00022679"/>
    </source>
</evidence>
<dbReference type="CDD" id="cd00082">
    <property type="entry name" value="HisKA"/>
    <property type="match status" value="1"/>
</dbReference>
<dbReference type="InterPro" id="IPR003661">
    <property type="entry name" value="HisK_dim/P_dom"/>
</dbReference>
<evidence type="ECO:0000256" key="1">
    <source>
        <dbReference type="ARBA" id="ARBA00000085"/>
    </source>
</evidence>
<dbReference type="InterPro" id="IPR005467">
    <property type="entry name" value="His_kinase_dom"/>
</dbReference>
<dbReference type="GO" id="GO:0005524">
    <property type="term" value="F:ATP binding"/>
    <property type="evidence" value="ECO:0007669"/>
    <property type="project" value="UniProtKB-KW"/>
</dbReference>
<dbReference type="Gene3D" id="3.30.565.10">
    <property type="entry name" value="Histidine kinase-like ATPase, C-terminal domain"/>
    <property type="match status" value="1"/>
</dbReference>
<gene>
    <name evidence="10" type="ORF">GMB86_14275</name>
</gene>
<dbReference type="Gene3D" id="1.10.287.130">
    <property type="match status" value="1"/>
</dbReference>
<dbReference type="RefSeq" id="WP_155221042.1">
    <property type="nucleotide sequence ID" value="NZ_WNHB01000029.1"/>
</dbReference>
<dbReference type="PROSITE" id="PS50109">
    <property type="entry name" value="HIS_KIN"/>
    <property type="match status" value="1"/>
</dbReference>
<evidence type="ECO:0000259" key="9">
    <source>
        <dbReference type="PROSITE" id="PS50109"/>
    </source>
</evidence>
<keyword evidence="11" id="KW-1185">Reference proteome</keyword>
<sequence>MSSDTMVGTLSSDLFEKQLSEEIRYCILLNGKIVDCNYYGHLLIEEYGDILFDHVLEYDQKSLYSFIKEISGTHKVIERVFNQRIKGETHKVRYRGMLDIHNHILISGYIEKTVEITRYTFPETMKTIFNELQFMFILIDHDNQVLFSSDQYINIVKTYEKENKCKHPFGEVIRNMACIMRLNKINIERYHYLEDKLYHIYGIYHQEVNHISFTFNEIEKTEEFEKLIQYKQQMESVSQLAAGFAHELRNPLSVIRGFIQLSTLTNSMDKYYRTILSEIDRMNTILDDFLSLSRKSTKKKGSIPQTIFKSIMPLIHSECLLRNILLKCDIEPSAREINLDESMIKQVLLNILRNSVEAFEEEQENKTFIVQGKTSENAYTLIITDNGPGMEQTVLDQLGKPFFTTKANGTGIGLPMCKKIIKDHHGTFIINSNLGEGTEIIIKLPFI</sequence>
<dbReference type="SUPFAM" id="SSF55874">
    <property type="entry name" value="ATPase domain of HSP90 chaperone/DNA topoisomerase II/histidine kinase"/>
    <property type="match status" value="1"/>
</dbReference>
<evidence type="ECO:0000256" key="5">
    <source>
        <dbReference type="ARBA" id="ARBA00022741"/>
    </source>
</evidence>
<protein>
    <recommendedName>
        <fullName evidence="2">histidine kinase</fullName>
        <ecNumber evidence="2">2.7.13.3</ecNumber>
    </recommendedName>
</protein>
<evidence type="ECO:0000256" key="3">
    <source>
        <dbReference type="ARBA" id="ARBA00022553"/>
    </source>
</evidence>
<dbReference type="PRINTS" id="PR00344">
    <property type="entry name" value="BCTRLSENSOR"/>
</dbReference>
<dbReference type="InterPro" id="IPR003594">
    <property type="entry name" value="HATPase_dom"/>
</dbReference>
<evidence type="ECO:0000256" key="2">
    <source>
        <dbReference type="ARBA" id="ARBA00012438"/>
    </source>
</evidence>
<dbReference type="InterPro" id="IPR036097">
    <property type="entry name" value="HisK_dim/P_sf"/>
</dbReference>
<keyword evidence="4" id="KW-0808">Transferase</keyword>
<dbReference type="SMART" id="SM00387">
    <property type="entry name" value="HATPase_c"/>
    <property type="match status" value="1"/>
</dbReference>
<dbReference type="InterPro" id="IPR036890">
    <property type="entry name" value="HATPase_C_sf"/>
</dbReference>
<dbReference type="AlphaFoldDB" id="A0A6N8CUV8"/>
<keyword evidence="6" id="KW-0418">Kinase</keyword>
<evidence type="ECO:0000313" key="10">
    <source>
        <dbReference type="EMBL" id="MTT33167.1"/>
    </source>
</evidence>
<comment type="caution">
    <text evidence="10">The sequence shown here is derived from an EMBL/GenBank/DDBJ whole genome shotgun (WGS) entry which is preliminary data.</text>
</comment>
<reference evidence="10 11" key="1">
    <citation type="submission" date="2019-11" db="EMBL/GenBank/DDBJ databases">
        <title>Terrilactibacillus tamarindus sp. nov. BCM23-1 isolated from bark of Tamarindus indica.</title>
        <authorList>
            <person name="Kingkaew E."/>
            <person name="Tanasupawat S."/>
        </authorList>
    </citation>
    <scope>NUCLEOTIDE SEQUENCE [LARGE SCALE GENOMIC DNA]</scope>
    <source>
        <strain evidence="10 11">BCM23-1</strain>
    </source>
</reference>
<comment type="catalytic activity">
    <reaction evidence="1">
        <text>ATP + protein L-histidine = ADP + protein N-phospho-L-histidine.</text>
        <dbReference type="EC" id="2.7.13.3"/>
    </reaction>
</comment>
<dbReference type="OrthoDB" id="9815750at2"/>
<dbReference type="Pfam" id="PF00512">
    <property type="entry name" value="HisKA"/>
    <property type="match status" value="1"/>
</dbReference>
<evidence type="ECO:0000256" key="8">
    <source>
        <dbReference type="ARBA" id="ARBA00023012"/>
    </source>
</evidence>
<dbReference type="EMBL" id="WNHB01000029">
    <property type="protein sequence ID" value="MTT33167.1"/>
    <property type="molecule type" value="Genomic_DNA"/>
</dbReference>
<feature type="domain" description="Histidine kinase" evidence="9">
    <location>
        <begin position="243"/>
        <end position="447"/>
    </location>
</feature>
<keyword evidence="5" id="KW-0547">Nucleotide-binding</keyword>
<proteinExistence type="predicted"/>
<keyword evidence="3" id="KW-0597">Phosphoprotein</keyword>
<name>A0A6N8CUV8_9BACI</name>
<dbReference type="Pfam" id="PF02518">
    <property type="entry name" value="HATPase_c"/>
    <property type="match status" value="1"/>
</dbReference>
<evidence type="ECO:0000313" key="11">
    <source>
        <dbReference type="Proteomes" id="UP000440978"/>
    </source>
</evidence>
<organism evidence="10 11">
    <name type="scientific">Terrilactibacillus tamarindi</name>
    <dbReference type="NCBI Taxonomy" id="2599694"/>
    <lineage>
        <taxon>Bacteria</taxon>
        <taxon>Bacillati</taxon>
        <taxon>Bacillota</taxon>
        <taxon>Bacilli</taxon>
        <taxon>Bacillales</taxon>
        <taxon>Bacillaceae</taxon>
        <taxon>Terrilactibacillus</taxon>
    </lineage>
</organism>
<evidence type="ECO:0000256" key="7">
    <source>
        <dbReference type="ARBA" id="ARBA00022840"/>
    </source>
</evidence>